<proteinExistence type="predicted"/>
<accession>V5GVM7</accession>
<evidence type="ECO:0000313" key="1">
    <source>
        <dbReference type="EMBL" id="JAB65747.1"/>
    </source>
</evidence>
<organism evidence="1">
    <name type="scientific">Anoplophora glabripennis</name>
    <name type="common">Asian longhorn beetle</name>
    <name type="synonym">Anoplophora nobilis</name>
    <dbReference type="NCBI Taxonomy" id="217634"/>
    <lineage>
        <taxon>Eukaryota</taxon>
        <taxon>Metazoa</taxon>
        <taxon>Ecdysozoa</taxon>
        <taxon>Arthropoda</taxon>
        <taxon>Hexapoda</taxon>
        <taxon>Insecta</taxon>
        <taxon>Pterygota</taxon>
        <taxon>Neoptera</taxon>
        <taxon>Endopterygota</taxon>
        <taxon>Coleoptera</taxon>
        <taxon>Polyphaga</taxon>
        <taxon>Cucujiformia</taxon>
        <taxon>Chrysomeloidea</taxon>
        <taxon>Cerambycidae</taxon>
        <taxon>Lamiinae</taxon>
        <taxon>Lamiini</taxon>
        <taxon>Anoplophora</taxon>
    </lineage>
</organism>
<feature type="non-terminal residue" evidence="1">
    <location>
        <position position="1"/>
    </location>
</feature>
<name>V5GVM7_ANOGL</name>
<dbReference type="AlphaFoldDB" id="V5GVM7"/>
<reference evidence="1" key="1">
    <citation type="submission" date="2013-07" db="EMBL/GenBank/DDBJ databases">
        <title>Midgut Transcriptome Profiling of Anoplphora glabripennis, a Lignocellulose Degrading, Wood-Boring Cerambycid.</title>
        <authorList>
            <person name="Scully E.D."/>
            <person name="Hoover K."/>
            <person name="Carlson J.E."/>
            <person name="Tien M."/>
            <person name="Geib S.M."/>
        </authorList>
    </citation>
    <scope>NUCLEOTIDE SEQUENCE</scope>
</reference>
<protein>
    <submittedName>
        <fullName evidence="1">Uncharacterized protein</fullName>
    </submittedName>
</protein>
<dbReference type="PANTHER" id="PTHR33173">
    <property type="match status" value="1"/>
</dbReference>
<sequence length="190" mass="21828">FCIYLFLVGGRLLYETLHANMKNAIPSVTTLFRGIDTSNIEEGILRFEQLNNFLEQRHLPKVVWLSEDATKISGKIVYNPKNNQVIGFVLPQEDGLPKANYFPATNIETIKQYFENEKKAEYVYVIMAQVPISNSPSFCLMLFGTDNRFNHEDIINRWTRIKQEAGRWGIQILGISSDGDPRLLKAMKIL</sequence>
<dbReference type="PANTHER" id="PTHR33173:SF2">
    <property type="entry name" value="MYND-TYPE DOMAIN-CONTAINING PROTEIN"/>
    <property type="match status" value="1"/>
</dbReference>
<feature type="non-terminal residue" evidence="1">
    <location>
        <position position="190"/>
    </location>
</feature>
<dbReference type="EMBL" id="GALX01002719">
    <property type="protein sequence ID" value="JAB65747.1"/>
    <property type="molecule type" value="Transcribed_RNA"/>
</dbReference>